<accession>A0A4Z2BPE1</accession>
<evidence type="ECO:0000313" key="2">
    <source>
        <dbReference type="Proteomes" id="UP000516260"/>
    </source>
</evidence>
<proteinExistence type="predicted"/>
<sequence length="140" mass="15523">MGWSGVCVRVCVHVCVSCNTFCSEAETNTGCDTTRLPLPQTCPRGFSTVQRAPSIGHQVSQQRCAGKIPLPQIRERLASEIILIRIYGILHLQESQSCVVGKRKKKSLIEDYSAPFRSSMCSLKARPDPTHLNAQRPRKA</sequence>
<dbReference type="AlphaFoldDB" id="A0A4Z2BPE1"/>
<keyword evidence="2" id="KW-1185">Reference proteome</keyword>
<dbReference type="EMBL" id="SWLE01000012">
    <property type="protein sequence ID" value="TNM94161.1"/>
    <property type="molecule type" value="Genomic_DNA"/>
</dbReference>
<comment type="caution">
    <text evidence="1">The sequence shown here is derived from an EMBL/GenBank/DDBJ whole genome shotgun (WGS) entry which is preliminary data.</text>
</comment>
<protein>
    <submittedName>
        <fullName evidence="1">Uncharacterized protein</fullName>
    </submittedName>
</protein>
<dbReference type="Proteomes" id="UP000516260">
    <property type="component" value="Chromosome 2"/>
</dbReference>
<evidence type="ECO:0000313" key="1">
    <source>
        <dbReference type="EMBL" id="TNM94161.1"/>
    </source>
</evidence>
<reference evidence="1 2" key="1">
    <citation type="submission" date="2019-04" db="EMBL/GenBank/DDBJ databases">
        <title>The sequence and de novo assembly of Takifugu bimaculatus genome using PacBio and Hi-C technologies.</title>
        <authorList>
            <person name="Xu P."/>
            <person name="Liu B."/>
            <person name="Zhou Z."/>
        </authorList>
    </citation>
    <scope>NUCLEOTIDE SEQUENCE [LARGE SCALE GENOMIC DNA]</scope>
    <source>
        <strain evidence="1">TB-2018</strain>
        <tissue evidence="1">Muscle</tissue>
    </source>
</reference>
<name>A0A4Z2BPE1_9TELE</name>
<gene>
    <name evidence="1" type="ORF">fugu_002337</name>
</gene>
<organism evidence="1 2">
    <name type="scientific">Takifugu bimaculatus</name>
    <dbReference type="NCBI Taxonomy" id="433685"/>
    <lineage>
        <taxon>Eukaryota</taxon>
        <taxon>Metazoa</taxon>
        <taxon>Chordata</taxon>
        <taxon>Craniata</taxon>
        <taxon>Vertebrata</taxon>
        <taxon>Euteleostomi</taxon>
        <taxon>Actinopterygii</taxon>
        <taxon>Neopterygii</taxon>
        <taxon>Teleostei</taxon>
        <taxon>Neoteleostei</taxon>
        <taxon>Acanthomorphata</taxon>
        <taxon>Eupercaria</taxon>
        <taxon>Tetraodontiformes</taxon>
        <taxon>Tetradontoidea</taxon>
        <taxon>Tetraodontidae</taxon>
        <taxon>Takifugu</taxon>
    </lineage>
</organism>